<proteinExistence type="predicted"/>
<dbReference type="PANTHER" id="PTHR36452:SF1">
    <property type="entry name" value="DUF2461 DOMAIN-CONTAINING PROTEIN"/>
    <property type="match status" value="1"/>
</dbReference>
<evidence type="ECO:0008006" key="2">
    <source>
        <dbReference type="Google" id="ProtNLM"/>
    </source>
</evidence>
<sequence>MIFKGFPQEGLKFLDEIIENNSKEWLDANRERYEKYIVSPNKAYIEEMGEHLQILVPTINAIPKVNKSLFRIYRDARYHLSDPIKTRIGIIFWQGQTHRMQSSSFYMHYDSKEVFVATGIRNFKPPLLATYREYIQNREKREELHNIFEELKNKGYQLPEPAYKRYPRDFDKNEPYAYLALYRSVYAFTTFVPNDVFHSEKIIDKNFKIYEDMMPLQEWVYELTLYEN</sequence>
<evidence type="ECO:0000313" key="1">
    <source>
        <dbReference type="EMBL" id="SFV62577.1"/>
    </source>
</evidence>
<dbReference type="EMBL" id="FPHN01000145">
    <property type="protein sequence ID" value="SFV62577.1"/>
    <property type="molecule type" value="Genomic_DNA"/>
</dbReference>
<dbReference type="PIRSF" id="PIRSF028451">
    <property type="entry name" value="UCP028451"/>
    <property type="match status" value="1"/>
</dbReference>
<reference evidence="1" key="1">
    <citation type="submission" date="2016-10" db="EMBL/GenBank/DDBJ databases">
        <authorList>
            <person name="de Groot N.N."/>
        </authorList>
    </citation>
    <scope>NUCLEOTIDE SEQUENCE</scope>
</reference>
<organism evidence="1">
    <name type="scientific">hydrothermal vent metagenome</name>
    <dbReference type="NCBI Taxonomy" id="652676"/>
    <lineage>
        <taxon>unclassified sequences</taxon>
        <taxon>metagenomes</taxon>
        <taxon>ecological metagenomes</taxon>
    </lineage>
</organism>
<gene>
    <name evidence="1" type="ORF">MNB_SV-14-937</name>
</gene>
<accession>A0A1W1CA07</accession>
<dbReference type="InterPro" id="IPR015996">
    <property type="entry name" value="UCP028451"/>
</dbReference>
<protein>
    <recommendedName>
        <fullName evidence="2">TIGR02453 family protein</fullName>
    </recommendedName>
</protein>
<dbReference type="Pfam" id="PF09365">
    <property type="entry name" value="DUF2461"/>
    <property type="match status" value="1"/>
</dbReference>
<dbReference type="PANTHER" id="PTHR36452">
    <property type="entry name" value="CHROMOSOME 12, WHOLE GENOME SHOTGUN SEQUENCE"/>
    <property type="match status" value="1"/>
</dbReference>
<name>A0A1W1CA07_9ZZZZ</name>
<dbReference type="NCBIfam" id="TIGR02453">
    <property type="entry name" value="TIGR02453 family protein"/>
    <property type="match status" value="1"/>
</dbReference>
<dbReference type="AlphaFoldDB" id="A0A1W1CA07"/>
<dbReference type="InterPro" id="IPR012808">
    <property type="entry name" value="CHP02453"/>
</dbReference>